<feature type="compositionally biased region" description="Low complexity" evidence="1">
    <location>
        <begin position="243"/>
        <end position="281"/>
    </location>
</feature>
<evidence type="ECO:0000256" key="1">
    <source>
        <dbReference type="SAM" id="MobiDB-lite"/>
    </source>
</evidence>
<dbReference type="AlphaFoldDB" id="A0AAW1X5R4"/>
<evidence type="ECO:0000313" key="3">
    <source>
        <dbReference type="Proteomes" id="UP001457282"/>
    </source>
</evidence>
<dbReference type="Proteomes" id="UP001457282">
    <property type="component" value="Unassembled WGS sequence"/>
</dbReference>
<reference evidence="2 3" key="1">
    <citation type="journal article" date="2023" name="G3 (Bethesda)">
        <title>A chromosome-length genome assembly and annotation of blackberry (Rubus argutus, cv. 'Hillquist').</title>
        <authorList>
            <person name="Bruna T."/>
            <person name="Aryal R."/>
            <person name="Dudchenko O."/>
            <person name="Sargent D.J."/>
            <person name="Mead D."/>
            <person name="Buti M."/>
            <person name="Cavallini A."/>
            <person name="Hytonen T."/>
            <person name="Andres J."/>
            <person name="Pham M."/>
            <person name="Weisz D."/>
            <person name="Mascagni F."/>
            <person name="Usai G."/>
            <person name="Natali L."/>
            <person name="Bassil N."/>
            <person name="Fernandez G.E."/>
            <person name="Lomsadze A."/>
            <person name="Armour M."/>
            <person name="Olukolu B."/>
            <person name="Poorten T."/>
            <person name="Britton C."/>
            <person name="Davik J."/>
            <person name="Ashrafi H."/>
            <person name="Aiden E.L."/>
            <person name="Borodovsky M."/>
            <person name="Worthington M."/>
        </authorList>
    </citation>
    <scope>NUCLEOTIDE SEQUENCE [LARGE SCALE GENOMIC DNA]</scope>
    <source>
        <strain evidence="2">PI 553951</strain>
    </source>
</reference>
<sequence>MEAMEAERRNGEAMQADRLRNMSLYICTLEDYTDWKCPNSRYRIQAIKLSDLLSYSSTPITVFSSKSRSKSKVSNSLVRDVAFVEGDLPWHMSFGVFGSRILLAGGCKSDRGTTGIYVLETDPTVEPRPKFIKGPGKQQRKAKPQYAIPKFNGGKSSPFMVEWNHILVYLMIVSTESEIYSIEPLAEISVPYGFKADSYSCADLGGGAICFVLMNLGEYVKMPVLFMTFQFSFLKYAASSDSSSGSGSPHFSSSTGSPRNSSSSSSDSPHSGSSSGNPHSGGSTGSDPDFLCRVLSDIRSFTVKSLGCRIFEYNWSEESSHPLYPELLACFVL</sequence>
<evidence type="ECO:0000313" key="2">
    <source>
        <dbReference type="EMBL" id="KAK9931378.1"/>
    </source>
</evidence>
<organism evidence="2 3">
    <name type="scientific">Rubus argutus</name>
    <name type="common">Southern blackberry</name>
    <dbReference type="NCBI Taxonomy" id="59490"/>
    <lineage>
        <taxon>Eukaryota</taxon>
        <taxon>Viridiplantae</taxon>
        <taxon>Streptophyta</taxon>
        <taxon>Embryophyta</taxon>
        <taxon>Tracheophyta</taxon>
        <taxon>Spermatophyta</taxon>
        <taxon>Magnoliopsida</taxon>
        <taxon>eudicotyledons</taxon>
        <taxon>Gunneridae</taxon>
        <taxon>Pentapetalae</taxon>
        <taxon>rosids</taxon>
        <taxon>fabids</taxon>
        <taxon>Rosales</taxon>
        <taxon>Rosaceae</taxon>
        <taxon>Rosoideae</taxon>
        <taxon>Rosoideae incertae sedis</taxon>
        <taxon>Rubus</taxon>
    </lineage>
</organism>
<dbReference type="EMBL" id="JBEDUW010000004">
    <property type="protein sequence ID" value="KAK9931378.1"/>
    <property type="molecule type" value="Genomic_DNA"/>
</dbReference>
<comment type="caution">
    <text evidence="2">The sequence shown here is derived from an EMBL/GenBank/DDBJ whole genome shotgun (WGS) entry which is preliminary data.</text>
</comment>
<keyword evidence="3" id="KW-1185">Reference proteome</keyword>
<accession>A0AAW1X5R4</accession>
<feature type="region of interest" description="Disordered" evidence="1">
    <location>
        <begin position="243"/>
        <end position="285"/>
    </location>
</feature>
<gene>
    <name evidence="2" type="ORF">M0R45_018654</name>
</gene>
<proteinExistence type="predicted"/>
<protein>
    <submittedName>
        <fullName evidence="2">Uncharacterized protein</fullName>
    </submittedName>
</protein>
<name>A0AAW1X5R4_RUBAR</name>